<dbReference type="Proteomes" id="UP000324222">
    <property type="component" value="Unassembled WGS sequence"/>
</dbReference>
<proteinExistence type="predicted"/>
<comment type="caution">
    <text evidence="2">The sequence shown here is derived from an EMBL/GenBank/DDBJ whole genome shotgun (WGS) entry which is preliminary data.</text>
</comment>
<keyword evidence="3" id="KW-1185">Reference proteome</keyword>
<evidence type="ECO:0000313" key="2">
    <source>
        <dbReference type="EMBL" id="MPD06085.1"/>
    </source>
</evidence>
<evidence type="ECO:0000313" key="3">
    <source>
        <dbReference type="Proteomes" id="UP000324222"/>
    </source>
</evidence>
<feature type="region of interest" description="Disordered" evidence="1">
    <location>
        <begin position="1"/>
        <end position="52"/>
    </location>
</feature>
<reference evidence="2 3" key="1">
    <citation type="submission" date="2019-05" db="EMBL/GenBank/DDBJ databases">
        <title>Another draft genome of Portunus trituberculatus and its Hox gene families provides insights of decapod evolution.</title>
        <authorList>
            <person name="Jeong J.-H."/>
            <person name="Song I."/>
            <person name="Kim S."/>
            <person name="Choi T."/>
            <person name="Kim D."/>
            <person name="Ryu S."/>
            <person name="Kim W."/>
        </authorList>
    </citation>
    <scope>NUCLEOTIDE SEQUENCE [LARGE SCALE GENOMIC DNA]</scope>
    <source>
        <tissue evidence="2">Muscle</tissue>
    </source>
</reference>
<organism evidence="2 3">
    <name type="scientific">Portunus trituberculatus</name>
    <name type="common">Swimming crab</name>
    <name type="synonym">Neptunus trituberculatus</name>
    <dbReference type="NCBI Taxonomy" id="210409"/>
    <lineage>
        <taxon>Eukaryota</taxon>
        <taxon>Metazoa</taxon>
        <taxon>Ecdysozoa</taxon>
        <taxon>Arthropoda</taxon>
        <taxon>Crustacea</taxon>
        <taxon>Multicrustacea</taxon>
        <taxon>Malacostraca</taxon>
        <taxon>Eumalacostraca</taxon>
        <taxon>Eucarida</taxon>
        <taxon>Decapoda</taxon>
        <taxon>Pleocyemata</taxon>
        <taxon>Brachyura</taxon>
        <taxon>Eubrachyura</taxon>
        <taxon>Portunoidea</taxon>
        <taxon>Portunidae</taxon>
        <taxon>Portuninae</taxon>
        <taxon>Portunus</taxon>
    </lineage>
</organism>
<name>A0A5B7KMY5_PORTR</name>
<evidence type="ECO:0000256" key="1">
    <source>
        <dbReference type="SAM" id="MobiDB-lite"/>
    </source>
</evidence>
<dbReference type="AlphaFoldDB" id="A0A5B7KMY5"/>
<gene>
    <name evidence="2" type="ORF">E2C01_101870</name>
</gene>
<protein>
    <submittedName>
        <fullName evidence="2">Uncharacterized protein</fullName>
    </submittedName>
</protein>
<dbReference type="EMBL" id="VSRR010149342">
    <property type="protein sequence ID" value="MPD06085.1"/>
    <property type="molecule type" value="Genomic_DNA"/>
</dbReference>
<sequence length="95" mass="11477">MWIQETDLRNETPQRRTRRCERTHQDDHETEERRGEEKRGEERRGEARREGKTGVCLSVSDKRAAEAHNNKLFKIMEGRCFEWRSSLHLLFFALF</sequence>
<accession>A0A5B7KMY5</accession>